<comment type="caution">
    <text evidence="1">The sequence shown here is derived from an EMBL/GenBank/DDBJ whole genome shotgun (WGS) entry which is preliminary data.</text>
</comment>
<evidence type="ECO:0000313" key="2">
    <source>
        <dbReference type="Proteomes" id="UP000469440"/>
    </source>
</evidence>
<dbReference type="Proteomes" id="UP000469440">
    <property type="component" value="Unassembled WGS sequence"/>
</dbReference>
<dbReference type="Pfam" id="PF09693">
    <property type="entry name" value="Phage_XkdX"/>
    <property type="match status" value="1"/>
</dbReference>
<gene>
    <name evidence="1" type="ORF">CAFE_02370</name>
</gene>
<organism evidence="1 2">
    <name type="scientific">Caproicibacter fermentans</name>
    <dbReference type="NCBI Taxonomy" id="2576756"/>
    <lineage>
        <taxon>Bacteria</taxon>
        <taxon>Bacillati</taxon>
        <taxon>Bacillota</taxon>
        <taxon>Clostridia</taxon>
        <taxon>Eubacteriales</taxon>
        <taxon>Acutalibacteraceae</taxon>
        <taxon>Caproicibacter</taxon>
    </lineage>
</organism>
<sequence>MYATLKRLYDSGRLPEENLKKAIPLGWITADDYKTITGENYRAD</sequence>
<proteinExistence type="predicted"/>
<evidence type="ECO:0000313" key="1">
    <source>
        <dbReference type="EMBL" id="MVB09581.1"/>
    </source>
</evidence>
<keyword evidence="2" id="KW-1185">Reference proteome</keyword>
<reference evidence="1 2" key="1">
    <citation type="submission" date="2019-09" db="EMBL/GenBank/DDBJ databases">
        <title>Genome sequence of Clostridium sp. EA1.</title>
        <authorList>
            <person name="Poehlein A."/>
            <person name="Bengelsdorf F.R."/>
            <person name="Daniel R."/>
        </authorList>
    </citation>
    <scope>NUCLEOTIDE SEQUENCE [LARGE SCALE GENOMIC DNA]</scope>
    <source>
        <strain evidence="1 2">EA1</strain>
    </source>
</reference>
<dbReference type="AlphaFoldDB" id="A0A6N8HUW5"/>
<name>A0A6N8HUW5_9FIRM</name>
<accession>A0A6N8HUW5</accession>
<protein>
    <submittedName>
        <fullName evidence="1">Phage uncharacterized protein</fullName>
    </submittedName>
</protein>
<dbReference type="RefSeq" id="WP_156989570.1">
    <property type="nucleotide sequence ID" value="NZ_VWXL01000010.1"/>
</dbReference>
<dbReference type="OrthoDB" id="1779343at2"/>
<dbReference type="EMBL" id="VWXL01000010">
    <property type="protein sequence ID" value="MVB09581.1"/>
    <property type="molecule type" value="Genomic_DNA"/>
</dbReference>
<dbReference type="InterPro" id="IPR010022">
    <property type="entry name" value="XkdX"/>
</dbReference>